<evidence type="ECO:0000313" key="1">
    <source>
        <dbReference type="EMBL" id="CEG44873.1"/>
    </source>
</evidence>
<proteinExistence type="predicted"/>
<reference evidence="2" key="1">
    <citation type="submission" date="2014-09" db="EMBL/GenBank/DDBJ databases">
        <authorList>
            <person name="Sharma Rahul"/>
            <person name="Thines Marco"/>
        </authorList>
    </citation>
    <scope>NUCLEOTIDE SEQUENCE [LARGE SCALE GENOMIC DNA]</scope>
</reference>
<dbReference type="AlphaFoldDB" id="A0A0P1AU25"/>
<keyword evidence="2" id="KW-1185">Reference proteome</keyword>
<evidence type="ECO:0000313" key="2">
    <source>
        <dbReference type="Proteomes" id="UP000054928"/>
    </source>
</evidence>
<dbReference type="RefSeq" id="XP_024581242.1">
    <property type="nucleotide sequence ID" value="XM_024731022.1"/>
</dbReference>
<dbReference type="Proteomes" id="UP000054928">
    <property type="component" value="Unassembled WGS sequence"/>
</dbReference>
<dbReference type="EMBL" id="CCYD01001336">
    <property type="protein sequence ID" value="CEG44873.1"/>
    <property type="molecule type" value="Genomic_DNA"/>
</dbReference>
<dbReference type="GeneID" id="36396259"/>
<organism evidence="1 2">
    <name type="scientific">Plasmopara halstedii</name>
    <name type="common">Downy mildew of sunflower</name>
    <dbReference type="NCBI Taxonomy" id="4781"/>
    <lineage>
        <taxon>Eukaryota</taxon>
        <taxon>Sar</taxon>
        <taxon>Stramenopiles</taxon>
        <taxon>Oomycota</taxon>
        <taxon>Peronosporomycetes</taxon>
        <taxon>Peronosporales</taxon>
        <taxon>Peronosporaceae</taxon>
        <taxon>Plasmopara</taxon>
    </lineage>
</organism>
<accession>A0A0P1AU25</accession>
<sequence length="78" mass="9235">MSHGRNSRDVPVHEQRAEIDAMKNLNRIKFSDDHIHNGRQDYMCMCYRYSHTRMPLNAEALTVIRIEYMRQVSSRPGV</sequence>
<protein>
    <submittedName>
        <fullName evidence="1">Uncharacterized protein</fullName>
    </submittedName>
</protein>
<name>A0A0P1AU25_PLAHL</name>